<dbReference type="Proteomes" id="UP001054945">
    <property type="component" value="Unassembled WGS sequence"/>
</dbReference>
<evidence type="ECO:0000313" key="3">
    <source>
        <dbReference type="Proteomes" id="UP001054945"/>
    </source>
</evidence>
<protein>
    <submittedName>
        <fullName evidence="2">Uncharacterized protein</fullName>
    </submittedName>
</protein>
<feature type="region of interest" description="Disordered" evidence="1">
    <location>
        <begin position="1"/>
        <end position="21"/>
    </location>
</feature>
<comment type="caution">
    <text evidence="2">The sequence shown here is derived from an EMBL/GenBank/DDBJ whole genome shotgun (WGS) entry which is preliminary data.</text>
</comment>
<accession>A0AAV4XS76</accession>
<reference evidence="2 3" key="1">
    <citation type="submission" date="2021-06" db="EMBL/GenBank/DDBJ databases">
        <title>Caerostris extrusa draft genome.</title>
        <authorList>
            <person name="Kono N."/>
            <person name="Arakawa K."/>
        </authorList>
    </citation>
    <scope>NUCLEOTIDE SEQUENCE [LARGE SCALE GENOMIC DNA]</scope>
</reference>
<evidence type="ECO:0000313" key="2">
    <source>
        <dbReference type="EMBL" id="GIY98032.1"/>
    </source>
</evidence>
<gene>
    <name evidence="2" type="ORF">CEXT_573381</name>
</gene>
<evidence type="ECO:0000256" key="1">
    <source>
        <dbReference type="SAM" id="MobiDB-lite"/>
    </source>
</evidence>
<dbReference type="EMBL" id="BPLR01000872">
    <property type="protein sequence ID" value="GIY98032.1"/>
    <property type="molecule type" value="Genomic_DNA"/>
</dbReference>
<sequence length="109" mass="12262">MLSNGDCPRHRSGSHGMGNGGYFLGSIHETFQEGETKAKHEPENKILHSVKKKKELKTRNKFFSSSVLRRNLTANPKGNKTHLGTRPRRYGCERAHQSLNTAESKNGKM</sequence>
<keyword evidence="3" id="KW-1185">Reference proteome</keyword>
<organism evidence="2 3">
    <name type="scientific">Caerostris extrusa</name>
    <name type="common">Bark spider</name>
    <name type="synonym">Caerostris bankana</name>
    <dbReference type="NCBI Taxonomy" id="172846"/>
    <lineage>
        <taxon>Eukaryota</taxon>
        <taxon>Metazoa</taxon>
        <taxon>Ecdysozoa</taxon>
        <taxon>Arthropoda</taxon>
        <taxon>Chelicerata</taxon>
        <taxon>Arachnida</taxon>
        <taxon>Araneae</taxon>
        <taxon>Araneomorphae</taxon>
        <taxon>Entelegynae</taxon>
        <taxon>Araneoidea</taxon>
        <taxon>Araneidae</taxon>
        <taxon>Caerostris</taxon>
    </lineage>
</organism>
<dbReference type="AlphaFoldDB" id="A0AAV4XS76"/>
<name>A0AAV4XS76_CAEEX</name>
<proteinExistence type="predicted"/>